<evidence type="ECO:0000313" key="11">
    <source>
        <dbReference type="Proteomes" id="UP000030104"/>
    </source>
</evidence>
<feature type="transmembrane region" description="Helical" evidence="8">
    <location>
        <begin position="879"/>
        <end position="899"/>
    </location>
</feature>
<dbReference type="AlphaFoldDB" id="A0A0A2LC31"/>
<dbReference type="PANTHER" id="PTHR12266">
    <property type="entry name" value="NA+/CA2+ K+ INDEPENDENT EXCHANGER"/>
    <property type="match status" value="1"/>
</dbReference>
<feature type="transmembrane region" description="Helical" evidence="8">
    <location>
        <begin position="973"/>
        <end position="991"/>
    </location>
</feature>
<keyword evidence="3" id="KW-0813">Transport</keyword>
<accession>A0A0A2LC31</accession>
<protein>
    <submittedName>
        <fullName evidence="10">Sodium/calcium exchanger membrane region</fullName>
    </submittedName>
</protein>
<comment type="similarity">
    <text evidence="2">Belongs to the Ca(2+):cation antiporter (CaCA) (TC 2.A.19) family.</text>
</comment>
<dbReference type="Gene3D" id="1.20.1420.30">
    <property type="entry name" value="NCX, central ion-binding region"/>
    <property type="match status" value="2"/>
</dbReference>
<feature type="compositionally biased region" description="Low complexity" evidence="7">
    <location>
        <begin position="494"/>
        <end position="521"/>
    </location>
</feature>
<dbReference type="OrthoDB" id="407410at2759"/>
<feature type="transmembrane region" description="Helical" evidence="8">
    <location>
        <begin position="324"/>
        <end position="343"/>
    </location>
</feature>
<feature type="region of interest" description="Disordered" evidence="7">
    <location>
        <begin position="796"/>
        <end position="836"/>
    </location>
</feature>
<comment type="caution">
    <text evidence="10">The sequence shown here is derived from an EMBL/GenBank/DDBJ whole genome shotgun (WGS) entry which is preliminary data.</text>
</comment>
<feature type="domain" description="Sodium/calcium exchanger membrane region" evidence="9">
    <location>
        <begin position="939"/>
        <end position="1100"/>
    </location>
</feature>
<feature type="transmembrane region" description="Helical" evidence="8">
    <location>
        <begin position="1053"/>
        <end position="1075"/>
    </location>
</feature>
<feature type="transmembrane region" description="Helical" evidence="8">
    <location>
        <begin position="1087"/>
        <end position="1105"/>
    </location>
</feature>
<dbReference type="PhylomeDB" id="A0A0A2LC31"/>
<evidence type="ECO:0000256" key="3">
    <source>
        <dbReference type="ARBA" id="ARBA00022448"/>
    </source>
</evidence>
<feature type="transmembrane region" description="Helical" evidence="8">
    <location>
        <begin position="1003"/>
        <end position="1027"/>
    </location>
</feature>
<dbReference type="GO" id="GO:0008324">
    <property type="term" value="F:monoatomic cation transmembrane transporter activity"/>
    <property type="evidence" value="ECO:0007669"/>
    <property type="project" value="TreeGrafter"/>
</dbReference>
<evidence type="ECO:0000256" key="5">
    <source>
        <dbReference type="ARBA" id="ARBA00022989"/>
    </source>
</evidence>
<feature type="domain" description="Sodium/calcium exchanger membrane region" evidence="9">
    <location>
        <begin position="197"/>
        <end position="336"/>
    </location>
</feature>
<dbReference type="InterPro" id="IPR051359">
    <property type="entry name" value="CaCA_antiporter"/>
</dbReference>
<reference evidence="10 11" key="1">
    <citation type="journal article" date="2015" name="Mol. Plant Microbe Interact.">
        <title>Genome, transcriptome, and functional analyses of Penicillium expansum provide new insights into secondary metabolism and pathogenicity.</title>
        <authorList>
            <person name="Ballester A.R."/>
            <person name="Marcet-Houben M."/>
            <person name="Levin E."/>
            <person name="Sela N."/>
            <person name="Selma-Lazaro C."/>
            <person name="Carmona L."/>
            <person name="Wisniewski M."/>
            <person name="Droby S."/>
            <person name="Gonzalez-Candelas L."/>
            <person name="Gabaldon T."/>
        </authorList>
    </citation>
    <scope>NUCLEOTIDE SEQUENCE [LARGE SCALE GENOMIC DNA]</scope>
    <source>
        <strain evidence="10 11">PHI-1</strain>
    </source>
</reference>
<gene>
    <name evidence="10" type="ORF">PITC_037530</name>
</gene>
<organism evidence="10 11">
    <name type="scientific">Penicillium italicum</name>
    <name type="common">Blue mold</name>
    <dbReference type="NCBI Taxonomy" id="40296"/>
    <lineage>
        <taxon>Eukaryota</taxon>
        <taxon>Fungi</taxon>
        <taxon>Dikarya</taxon>
        <taxon>Ascomycota</taxon>
        <taxon>Pezizomycotina</taxon>
        <taxon>Eurotiomycetes</taxon>
        <taxon>Eurotiomycetidae</taxon>
        <taxon>Eurotiales</taxon>
        <taxon>Aspergillaceae</taxon>
        <taxon>Penicillium</taxon>
    </lineage>
</organism>
<dbReference type="EMBL" id="JQGA01000149">
    <property type="protein sequence ID" value="KGO77509.1"/>
    <property type="molecule type" value="Genomic_DNA"/>
</dbReference>
<feature type="region of interest" description="Disordered" evidence="7">
    <location>
        <begin position="612"/>
        <end position="641"/>
    </location>
</feature>
<comment type="subcellular location">
    <subcellularLocation>
        <location evidence="1">Membrane</location>
        <topology evidence="1">Multi-pass membrane protein</topology>
    </subcellularLocation>
</comment>
<feature type="region of interest" description="Disordered" evidence="7">
    <location>
        <begin position="536"/>
        <end position="555"/>
    </location>
</feature>
<feature type="transmembrane region" description="Helical" evidence="8">
    <location>
        <begin position="293"/>
        <end position="312"/>
    </location>
</feature>
<evidence type="ECO:0000256" key="1">
    <source>
        <dbReference type="ARBA" id="ARBA00004141"/>
    </source>
</evidence>
<dbReference type="PANTHER" id="PTHR12266:SF0">
    <property type="entry name" value="MITOCHONDRIAL SODIUM_CALCIUM EXCHANGER PROTEIN"/>
    <property type="match status" value="1"/>
</dbReference>
<evidence type="ECO:0000256" key="2">
    <source>
        <dbReference type="ARBA" id="ARBA00008170"/>
    </source>
</evidence>
<feature type="compositionally biased region" description="Basic and acidic residues" evidence="7">
    <location>
        <begin position="813"/>
        <end position="825"/>
    </location>
</feature>
<keyword evidence="4 8" id="KW-0812">Transmembrane</keyword>
<evidence type="ECO:0000256" key="8">
    <source>
        <dbReference type="SAM" id="Phobius"/>
    </source>
</evidence>
<dbReference type="InterPro" id="IPR004837">
    <property type="entry name" value="NaCa_Exmemb"/>
</dbReference>
<feature type="transmembrane region" description="Helical" evidence="8">
    <location>
        <begin position="102"/>
        <end position="119"/>
    </location>
</feature>
<keyword evidence="5 8" id="KW-1133">Transmembrane helix</keyword>
<dbReference type="Proteomes" id="UP000030104">
    <property type="component" value="Unassembled WGS sequence"/>
</dbReference>
<keyword evidence="6 8" id="KW-0472">Membrane</keyword>
<dbReference type="STRING" id="40296.A0A0A2LC31"/>
<dbReference type="InterPro" id="IPR044880">
    <property type="entry name" value="NCX_ion-bd_dom_sf"/>
</dbReference>
<feature type="transmembrane region" description="Helical" evidence="8">
    <location>
        <begin position="221"/>
        <end position="240"/>
    </location>
</feature>
<dbReference type="HOGENOM" id="CLU_004979_2_0_1"/>
<feature type="transmembrane region" description="Helical" evidence="8">
    <location>
        <begin position="849"/>
        <end position="867"/>
    </location>
</feature>
<dbReference type="GO" id="GO:0006874">
    <property type="term" value="P:intracellular calcium ion homeostasis"/>
    <property type="evidence" value="ECO:0007669"/>
    <property type="project" value="TreeGrafter"/>
</dbReference>
<dbReference type="GO" id="GO:0016020">
    <property type="term" value="C:membrane"/>
    <property type="evidence" value="ECO:0007669"/>
    <property type="project" value="UniProtKB-SubCell"/>
</dbReference>
<name>A0A0A2LC31_PENIT</name>
<evidence type="ECO:0000256" key="6">
    <source>
        <dbReference type="ARBA" id="ARBA00023136"/>
    </source>
</evidence>
<feature type="transmembrane region" description="Helical" evidence="8">
    <location>
        <begin position="260"/>
        <end position="281"/>
    </location>
</feature>
<sequence length="1109" mass="121539">MGKSTNIRRSQQTSDAIATKIGGLAHWPTPEARHSSSQLTSPHSSPHSALAYTNPHLLDAWVVLQHLKSSAHDAAILLVIMNQLRSFLQPAVRKPRYSIRPFYTTLLVFTLIATTSWLLTGTTNENGQFAQPGTELRTGLFKREGELECRLVRNVKNQCAYVRANCPDHEDGLISYLQFYYCGLADAKPVAFTILILWLSLLFSTIGIAASDFLCIDLSTLASILGLSESLTGVTFLAFGNGSPDVFSTFAAMRSNSGSLAIGELIGAATFITSVVAGSMALVRPFKVARRSFVRDVGYFIVAVVFSMFMLADGKLHVWESAAMVGLYAFYVVMVVTWHWYLVRQRRKNERDLAARAHFHIPENQELEIEDAAEDDDPGVASESRSLLRGASTEDFDLLERAEAVPLWKQEDDEDDETRNRYLAEIRDNMHVYRPVKSRRNTMNPIRPSLVGALEFQSVLHSLQKSRNTRGNPTISMNSYSDDGEADFDRRSVASHPRASRPSASNGRLSPSSAAGSSRVRAVSANDALGLKFDSSVLEPRPTQGPLLTVSKPSFEDTSGQEAMQSRQLPQIDTGMALDVSSTDRSPSLSPVTISPQTPGWLAPSDAFNSPNFHNGAIHDRSPMSVSPRGTPARRHSGFGLESPSVPFPSYTDLPSMALSRPPSILLPNSASQLERLQVHDGYGDLAHVGLPFHNYLRNWWPDSIPPPQQIGCTLFPTLAGWKSKNVWERLLGIIAAPSVLLLTITVPVVEPEAPEFVEPDPIPSVIIQDVGDGENPSPRVRLPADSPVIVAQTHDYAGSPSDVPPTHPHRKSSYEHTGRPRWDSELPAVPVPGSPPVHPVPTKDWNRWLVSIQLFTGPFFAVLIAWTTVDEDRQLRNLILPSLVSLLFSSVCLTFLIISTRRQRNHRRPSADLSIPLLPHEFRPHIDTLPPQWRPFLSLLGFLVAISWIATIATEVVSLLKTIGVILNISDSLLGLTVFAVGNSLGDLVADITVARLGYPVMALSACFGGPMLNILLGIGLGGLYMTLNGGNQRHDEALQEVGPVQVPYDIVISKVLVISGATLLVILVGLLIVVPLNNWRMDRRIGWGLVAVWCVSTLGNVIAEVVL</sequence>
<feature type="transmembrane region" description="Helical" evidence="8">
    <location>
        <begin position="937"/>
        <end position="961"/>
    </location>
</feature>
<evidence type="ECO:0000259" key="9">
    <source>
        <dbReference type="Pfam" id="PF01699"/>
    </source>
</evidence>
<evidence type="ECO:0000256" key="4">
    <source>
        <dbReference type="ARBA" id="ARBA00022692"/>
    </source>
</evidence>
<feature type="region of interest" description="Disordered" evidence="7">
    <location>
        <begin position="464"/>
        <end position="521"/>
    </location>
</feature>
<feature type="compositionally biased region" description="Polar residues" evidence="7">
    <location>
        <begin position="464"/>
        <end position="481"/>
    </location>
</feature>
<keyword evidence="11" id="KW-1185">Reference proteome</keyword>
<dbReference type="OMA" id="ARAHFHI"/>
<proteinExistence type="inferred from homology"/>
<evidence type="ECO:0000313" key="10">
    <source>
        <dbReference type="EMBL" id="KGO77509.1"/>
    </source>
</evidence>
<feature type="transmembrane region" description="Helical" evidence="8">
    <location>
        <begin position="190"/>
        <end position="209"/>
    </location>
</feature>
<dbReference type="Pfam" id="PF01699">
    <property type="entry name" value="Na_Ca_ex"/>
    <property type="match status" value="2"/>
</dbReference>
<evidence type="ECO:0000256" key="7">
    <source>
        <dbReference type="SAM" id="MobiDB-lite"/>
    </source>
</evidence>